<evidence type="ECO:0000256" key="5">
    <source>
        <dbReference type="ARBA" id="ARBA00022833"/>
    </source>
</evidence>
<dbReference type="Gene3D" id="1.10.1370.10">
    <property type="entry name" value="Neurolysin, domain 3"/>
    <property type="match status" value="1"/>
</dbReference>
<dbReference type="InterPro" id="IPR024080">
    <property type="entry name" value="Neurolysin/TOP_N"/>
</dbReference>
<dbReference type="Gene3D" id="3.40.390.10">
    <property type="entry name" value="Collagenase (Catalytic Domain)"/>
    <property type="match status" value="1"/>
</dbReference>
<dbReference type="Pfam" id="PF01432">
    <property type="entry name" value="Peptidase_M3"/>
    <property type="match status" value="1"/>
</dbReference>
<keyword evidence="5 7" id="KW-0862">Zinc</keyword>
<dbReference type="GO" id="GO:0006518">
    <property type="term" value="P:peptide metabolic process"/>
    <property type="evidence" value="ECO:0007669"/>
    <property type="project" value="TreeGrafter"/>
</dbReference>
<comment type="similarity">
    <text evidence="1 7">Belongs to the peptidase M3 family.</text>
</comment>
<feature type="domain" description="Peptidase M3A/M3B catalytic" evidence="9">
    <location>
        <begin position="219"/>
        <end position="709"/>
    </location>
</feature>
<dbReference type="GO" id="GO:0046872">
    <property type="term" value="F:metal ion binding"/>
    <property type="evidence" value="ECO:0007669"/>
    <property type="project" value="UniProtKB-UniRule"/>
</dbReference>
<proteinExistence type="inferred from homology"/>
<dbReference type="InterPro" id="IPR024079">
    <property type="entry name" value="MetalloPept_cat_dom_sf"/>
</dbReference>
<dbReference type="PANTHER" id="PTHR11804:SF84">
    <property type="entry name" value="SACCHAROLYSIN"/>
    <property type="match status" value="1"/>
</dbReference>
<evidence type="ECO:0000313" key="10">
    <source>
        <dbReference type="EMBL" id="KAG9983146.1"/>
    </source>
</evidence>
<keyword evidence="2 7" id="KW-0645">Protease</keyword>
<keyword evidence="11" id="KW-1185">Reference proteome</keyword>
<reference evidence="10" key="1">
    <citation type="journal article" date="2021" name="J Fungi (Basel)">
        <title>Virulence traits and population genomics of the black yeast Aureobasidium melanogenum.</title>
        <authorList>
            <person name="Cernosa A."/>
            <person name="Sun X."/>
            <person name="Gostincar C."/>
            <person name="Fang C."/>
            <person name="Gunde-Cimerman N."/>
            <person name="Song Z."/>
        </authorList>
    </citation>
    <scope>NUCLEOTIDE SEQUENCE</scope>
    <source>
        <strain evidence="10">EXF-9298</strain>
    </source>
</reference>
<dbReference type="AlphaFoldDB" id="A0A9P8FUG2"/>
<dbReference type="GO" id="GO:0004222">
    <property type="term" value="F:metalloendopeptidase activity"/>
    <property type="evidence" value="ECO:0007669"/>
    <property type="project" value="InterPro"/>
</dbReference>
<sequence length="711" mass="81218">MSRTKTRRPPQTPPIFTTDASTIVSEVERLLEQSRKVHETILATVKPEDATFSNVILPLARNQNSVSWQLPILGFYEAVSTDEELQDASTEAKQLYADFEIETDTHEGMFALIDAVMKKNEDLEAEDKRLLERYHRNFLRNGLGVTAEKRERFKEIQRQLHQLASEFEKNLREGDKGVWFELKELDGLPNDLVSSLTKGTGEHDGKVLLPFGFTHVSTVLKYAAKSETRRVYYTAYDNRCPKNVSVFKQIMVLRQESAQLLGYANHAAFRIEDKMAKTPDAVMSFLDDLHSRLSDGIRAEVNELKELKNQDLEARGEVSDGKMYLWDQPFYSRMMLEKQSSIDREQIAEFFPLETTVTGVLDIFSHLFGLVFKEIVGEDRDALSSTSQGGDLVWQEDVQMYAVWDDGKEGGSFVGYLYLDLYPRAGKYGGMCNMNLQCGFQQEDGSRHYPATALICNLSKPTATKPSLLTHDQVLLFFHELGHGIHDLVARTKYSVFHGTATVDDFCEAPSQMLEFWCWVPGLLQSLSNHYTYLSPFYLETWKQENPDAKAQPEKHIPLTTIEKLVQAKNVNGSLFQSRLLHRSYFDMIVHQPSSLQEIQDMDIGEQWNKLQGQVSFLDTGENYRGVGYSSFNAVIRVYDAGFYGYLYSRVYAADMFYSVFKDDPMDSVQGRRYRRLMLEKGASVDEMTTLVGFLGRQPSAEAFYKDLGLQ</sequence>
<keyword evidence="3 7" id="KW-0479">Metal-binding</keyword>
<feature type="non-terminal residue" evidence="10">
    <location>
        <position position="711"/>
    </location>
</feature>
<evidence type="ECO:0000256" key="6">
    <source>
        <dbReference type="ARBA" id="ARBA00023049"/>
    </source>
</evidence>
<dbReference type="GO" id="GO:0006508">
    <property type="term" value="P:proteolysis"/>
    <property type="evidence" value="ECO:0007669"/>
    <property type="project" value="UniProtKB-KW"/>
</dbReference>
<name>A0A9P8FUG2_AURME</name>
<dbReference type="EMBL" id="JAHFXS010000633">
    <property type="protein sequence ID" value="KAG9983146.1"/>
    <property type="molecule type" value="Genomic_DNA"/>
</dbReference>
<comment type="cofactor">
    <cofactor evidence="7">
        <name>Zn(2+)</name>
        <dbReference type="ChEBI" id="CHEBI:29105"/>
    </cofactor>
    <text evidence="7">Binds 1 zinc ion.</text>
</comment>
<keyword evidence="4 7" id="KW-0378">Hydrolase</keyword>
<dbReference type="Proteomes" id="UP000729357">
    <property type="component" value="Unassembled WGS sequence"/>
</dbReference>
<reference evidence="10" key="2">
    <citation type="submission" date="2021-08" db="EMBL/GenBank/DDBJ databases">
        <authorList>
            <person name="Gostincar C."/>
            <person name="Sun X."/>
            <person name="Song Z."/>
            <person name="Gunde-Cimerman N."/>
        </authorList>
    </citation>
    <scope>NUCLEOTIDE SEQUENCE</scope>
    <source>
        <strain evidence="10">EXF-9298</strain>
    </source>
</reference>
<dbReference type="InterPro" id="IPR045090">
    <property type="entry name" value="Pept_M3A_M3B"/>
</dbReference>
<dbReference type="SUPFAM" id="SSF55486">
    <property type="entry name" value="Metalloproteases ('zincins'), catalytic domain"/>
    <property type="match status" value="1"/>
</dbReference>
<keyword evidence="6 7" id="KW-0482">Metalloprotease</keyword>
<gene>
    <name evidence="10" type="ORF">KCU98_g6301</name>
</gene>
<accession>A0A9P8FUG2</accession>
<keyword evidence="8" id="KW-0175">Coiled coil</keyword>
<dbReference type="InterPro" id="IPR001567">
    <property type="entry name" value="Pept_M3A_M3B_dom"/>
</dbReference>
<evidence type="ECO:0000313" key="11">
    <source>
        <dbReference type="Proteomes" id="UP000729357"/>
    </source>
</evidence>
<protein>
    <submittedName>
        <fullName evidence="10">Zincin</fullName>
    </submittedName>
</protein>
<feature type="coiled-coil region" evidence="8">
    <location>
        <begin position="113"/>
        <end position="166"/>
    </location>
</feature>
<evidence type="ECO:0000256" key="4">
    <source>
        <dbReference type="ARBA" id="ARBA00022801"/>
    </source>
</evidence>
<evidence type="ECO:0000256" key="7">
    <source>
        <dbReference type="RuleBase" id="RU003435"/>
    </source>
</evidence>
<evidence type="ECO:0000259" key="9">
    <source>
        <dbReference type="Pfam" id="PF01432"/>
    </source>
</evidence>
<dbReference type="CDD" id="cd06455">
    <property type="entry name" value="M3A_TOP"/>
    <property type="match status" value="1"/>
</dbReference>
<dbReference type="FunFam" id="3.40.390.10:FF:000006">
    <property type="entry name" value="Thimet oligopeptidase 1"/>
    <property type="match status" value="1"/>
</dbReference>
<dbReference type="Gene3D" id="1.20.1050.40">
    <property type="entry name" value="Endopeptidase. Chain P, domain 1"/>
    <property type="match status" value="1"/>
</dbReference>
<dbReference type="InterPro" id="IPR024077">
    <property type="entry name" value="Neurolysin/TOP_dom2"/>
</dbReference>
<dbReference type="GO" id="GO:0005758">
    <property type="term" value="C:mitochondrial intermembrane space"/>
    <property type="evidence" value="ECO:0007669"/>
    <property type="project" value="TreeGrafter"/>
</dbReference>
<comment type="caution">
    <text evidence="10">The sequence shown here is derived from an EMBL/GenBank/DDBJ whole genome shotgun (WGS) entry which is preliminary data.</text>
</comment>
<evidence type="ECO:0000256" key="8">
    <source>
        <dbReference type="SAM" id="Coils"/>
    </source>
</evidence>
<evidence type="ECO:0000256" key="1">
    <source>
        <dbReference type="ARBA" id="ARBA00006040"/>
    </source>
</evidence>
<evidence type="ECO:0000256" key="3">
    <source>
        <dbReference type="ARBA" id="ARBA00022723"/>
    </source>
</evidence>
<dbReference type="PANTHER" id="PTHR11804">
    <property type="entry name" value="PROTEASE M3 THIMET OLIGOPEPTIDASE-RELATED"/>
    <property type="match status" value="1"/>
</dbReference>
<evidence type="ECO:0000256" key="2">
    <source>
        <dbReference type="ARBA" id="ARBA00022670"/>
    </source>
</evidence>
<organism evidence="10 11">
    <name type="scientific">Aureobasidium melanogenum</name>
    <name type="common">Aureobasidium pullulans var. melanogenum</name>
    <dbReference type="NCBI Taxonomy" id="46634"/>
    <lineage>
        <taxon>Eukaryota</taxon>
        <taxon>Fungi</taxon>
        <taxon>Dikarya</taxon>
        <taxon>Ascomycota</taxon>
        <taxon>Pezizomycotina</taxon>
        <taxon>Dothideomycetes</taxon>
        <taxon>Dothideomycetidae</taxon>
        <taxon>Dothideales</taxon>
        <taxon>Saccotheciaceae</taxon>
        <taxon>Aureobasidium</taxon>
    </lineage>
</organism>